<dbReference type="Proteomes" id="UP000228867">
    <property type="component" value="Unassembled WGS sequence"/>
</dbReference>
<comment type="caution">
    <text evidence="2">The sequence shown here is derived from an EMBL/GenBank/DDBJ whole genome shotgun (WGS) entry which is preliminary data.</text>
</comment>
<reference evidence="2 3" key="1">
    <citation type="submission" date="2017-09" db="EMBL/GenBank/DDBJ databases">
        <title>Depth-based differentiation of microbial function through sediment-hosted aquifers and enrichment of novel symbionts in the deep terrestrial subsurface.</title>
        <authorList>
            <person name="Probst A.J."/>
            <person name="Ladd B."/>
            <person name="Jarett J.K."/>
            <person name="Geller-Mcgrath D.E."/>
            <person name="Sieber C.M."/>
            <person name="Emerson J.B."/>
            <person name="Anantharaman K."/>
            <person name="Thomas B.C."/>
            <person name="Malmstrom R."/>
            <person name="Stieglmeier M."/>
            <person name="Klingl A."/>
            <person name="Woyke T."/>
            <person name="Ryan C.M."/>
            <person name="Banfield J.F."/>
        </authorList>
    </citation>
    <scope>NUCLEOTIDE SEQUENCE [LARGE SCALE GENOMIC DNA]</scope>
    <source>
        <strain evidence="2">CG11_big_fil_rev_8_21_14_0_20_38_23</strain>
    </source>
</reference>
<evidence type="ECO:0000313" key="3">
    <source>
        <dbReference type="Proteomes" id="UP000228867"/>
    </source>
</evidence>
<keyword evidence="1" id="KW-0472">Membrane</keyword>
<organism evidence="2 3">
    <name type="scientific">Candidatus Jorgensenbacteria bacterium CG11_big_fil_rev_8_21_14_0_20_38_23</name>
    <dbReference type="NCBI Taxonomy" id="1974594"/>
    <lineage>
        <taxon>Bacteria</taxon>
        <taxon>Candidatus Joergenseniibacteriota</taxon>
    </lineage>
</organism>
<evidence type="ECO:0000313" key="2">
    <source>
        <dbReference type="EMBL" id="PIR06008.1"/>
    </source>
</evidence>
<evidence type="ECO:0008006" key="4">
    <source>
        <dbReference type="Google" id="ProtNLM"/>
    </source>
</evidence>
<keyword evidence="1" id="KW-0812">Transmembrane</keyword>
<name>A0A2H0NAT2_9BACT</name>
<keyword evidence="1" id="KW-1133">Transmembrane helix</keyword>
<evidence type="ECO:0000256" key="1">
    <source>
        <dbReference type="SAM" id="Phobius"/>
    </source>
</evidence>
<protein>
    <recommendedName>
        <fullName evidence="4">DUF4012 domain-containing protein</fullName>
    </recommendedName>
</protein>
<dbReference type="Pfam" id="PF13196">
    <property type="entry name" value="DUF4012"/>
    <property type="match status" value="1"/>
</dbReference>
<feature type="transmembrane region" description="Helical" evidence="1">
    <location>
        <begin position="51"/>
        <end position="71"/>
    </location>
</feature>
<gene>
    <name evidence="2" type="ORF">COV54_03510</name>
</gene>
<accession>A0A2H0NAT2</accession>
<proteinExistence type="predicted"/>
<dbReference type="EMBL" id="PCWR01000070">
    <property type="protein sequence ID" value="PIR06008.1"/>
    <property type="molecule type" value="Genomic_DNA"/>
</dbReference>
<dbReference type="InterPro" id="IPR025101">
    <property type="entry name" value="DUF4012"/>
</dbReference>
<dbReference type="AlphaFoldDB" id="A0A2H0NAT2"/>
<sequence>MAKIISSKNIKPIMVDLKYPSRAYQYPRPLINLKRAGAEPPRNLTRRPKKYWRTVISLLIIFLLVLGFIGFSNFQKIKSEFLNASRLISGNFSFSFEALRGFRPQEAAQNLEKNQQTFNNLQDLLNKYHVEEITNLAGGAVPALKQFANFLSAVSALNIKFLEMTQIINDLQLNGLNYFQNNGSLLIQNIKTLKELTESLIQEEEKAKNAAASLKDISSSFSQINQEISSQYFNYLPDFYSLNEFLAGLLKILDSPQEHHLLVLLQNPAQIRPAGGFLHSFADMSLSSGQIANINIEDVFNAEEKFQQKIIPPQPLQFITKNWGLAQANWFFDFPLSAKKTISFLEDSRIYSQKNINFETVLALNLEVLKSLLEITGPINISELKTEVNNQNFLTVIQKEESVQESKGILKRLIPLILENLQNLNQNQKQTLSERIIKHINQKDIMFFAQDPDLEQFFLKSNIAGSIYELSGNFFGSYLAVVNANINGGQSDAFVKQKINLKVNLDTDGSALNNLSIERENESASEANQNFIKIFTNPDSQFLSLKGNNIKKGGYPFDYFGADYKVDSDLEAIESTEVFDSDYNFWSFKEAGKKILAAWFNVPVGQTKTLSLSYQIPPMEDYKIVAKPVYHFIFEKQSGVNSGLNIVFRAPFGYLWEENNNSVFVYQNNNPGSRIILDLALVKRP</sequence>